<comment type="similarity">
    <text evidence="1">Belongs to the short-chain dehydrogenases/reductases (SDR) family.</text>
</comment>
<evidence type="ECO:0000256" key="2">
    <source>
        <dbReference type="ARBA" id="ARBA00022857"/>
    </source>
</evidence>
<dbReference type="Pfam" id="PF00106">
    <property type="entry name" value="adh_short"/>
    <property type="match status" value="1"/>
</dbReference>
<evidence type="ECO:0000256" key="3">
    <source>
        <dbReference type="ARBA" id="ARBA00023002"/>
    </source>
</evidence>
<protein>
    <recommendedName>
        <fullName evidence="6">Ketoreductase (KR) domain-containing protein</fullName>
    </recommendedName>
</protein>
<evidence type="ECO:0000313" key="5">
    <source>
        <dbReference type="Proteomes" id="UP000616885"/>
    </source>
</evidence>
<dbReference type="AlphaFoldDB" id="A0A8H7N4J7"/>
<evidence type="ECO:0000313" key="4">
    <source>
        <dbReference type="EMBL" id="KAF9748865.1"/>
    </source>
</evidence>
<dbReference type="InterPro" id="IPR036291">
    <property type="entry name" value="NAD(P)-bd_dom_sf"/>
</dbReference>
<comment type="caution">
    <text evidence="4">The sequence shown here is derived from an EMBL/GenBank/DDBJ whole genome shotgun (WGS) entry which is preliminary data.</text>
</comment>
<dbReference type="InterPro" id="IPR002347">
    <property type="entry name" value="SDR_fam"/>
</dbReference>
<accession>A0A8H7N4J7</accession>
<dbReference type="InterPro" id="IPR052178">
    <property type="entry name" value="Sec_Metab_Biosynth_SDR"/>
</dbReference>
<dbReference type="PANTHER" id="PTHR43618:SF4">
    <property type="entry name" value="SHORT CHAIN DEHYDROGENASE_REDUCTASE FAMILY (AFU_ORTHOLOGUE AFUA_7G04540)"/>
    <property type="match status" value="1"/>
</dbReference>
<dbReference type="Proteomes" id="UP000616885">
    <property type="component" value="Unassembled WGS sequence"/>
</dbReference>
<evidence type="ECO:0008006" key="6">
    <source>
        <dbReference type="Google" id="ProtNLM"/>
    </source>
</evidence>
<dbReference type="Pfam" id="PF13561">
    <property type="entry name" value="adh_short_C2"/>
    <property type="match status" value="1"/>
</dbReference>
<reference evidence="4" key="1">
    <citation type="submission" date="2020-10" db="EMBL/GenBank/DDBJ databases">
        <title>High-Quality Genome Resource of Clonostachys rosea strain S41 by Oxford Nanopore Long-Read Sequencing.</title>
        <authorList>
            <person name="Wang H."/>
        </authorList>
    </citation>
    <scope>NUCLEOTIDE SEQUENCE</scope>
    <source>
        <strain evidence="4">S41</strain>
    </source>
</reference>
<proteinExistence type="inferred from homology"/>
<dbReference type="EMBL" id="JADCTT010000008">
    <property type="protein sequence ID" value="KAF9748865.1"/>
    <property type="molecule type" value="Genomic_DNA"/>
</dbReference>
<organism evidence="4 5">
    <name type="scientific">Bionectria ochroleuca</name>
    <name type="common">Gliocladium roseum</name>
    <dbReference type="NCBI Taxonomy" id="29856"/>
    <lineage>
        <taxon>Eukaryota</taxon>
        <taxon>Fungi</taxon>
        <taxon>Dikarya</taxon>
        <taxon>Ascomycota</taxon>
        <taxon>Pezizomycotina</taxon>
        <taxon>Sordariomycetes</taxon>
        <taxon>Hypocreomycetidae</taxon>
        <taxon>Hypocreales</taxon>
        <taxon>Bionectriaceae</taxon>
        <taxon>Clonostachys</taxon>
    </lineage>
</organism>
<evidence type="ECO:0000256" key="1">
    <source>
        <dbReference type="ARBA" id="ARBA00006484"/>
    </source>
</evidence>
<dbReference type="Gene3D" id="3.40.50.720">
    <property type="entry name" value="NAD(P)-binding Rossmann-like Domain"/>
    <property type="match status" value="1"/>
</dbReference>
<gene>
    <name evidence="4" type="ORF">IM811_016660</name>
</gene>
<dbReference type="PRINTS" id="PR00081">
    <property type="entry name" value="GDHRDH"/>
</dbReference>
<name>A0A8H7N4J7_BIOOC</name>
<dbReference type="PANTHER" id="PTHR43618">
    <property type="entry name" value="7-ALPHA-HYDROXYSTEROID DEHYDROGENASE"/>
    <property type="match status" value="1"/>
</dbReference>
<keyword evidence="2" id="KW-0521">NADP</keyword>
<keyword evidence="3" id="KW-0560">Oxidoreductase</keyword>
<sequence>MAEHLQIGALFDVKGRCVAVTGGASGIGLMISRGCVANSCSVILIDVNEEALSKAKLELKKIISSSSPNPAQVQTIHGDLSTEGGVQAVVENVKSKVQCLDTLIHCAAIRYMNNTVYKPGETLEQLESATLSAPYSGWEHTMRLNVLAPYFLTAGLITLLGKAAAKGREEEASFYSVAPQAYTTISLFHATRRRKRQLITWYVSWRWNSPTFTVSKEYRDLQNGNFEQRLNAPLVRVNGMSPGIVPSGMTTSDSNSNIHLVNETPAKRAGTEEDMVSCALWLMSKAGEFMDGKIIRIEGGRLLVLKGVASNSD</sequence>
<dbReference type="SUPFAM" id="SSF51735">
    <property type="entry name" value="NAD(P)-binding Rossmann-fold domains"/>
    <property type="match status" value="1"/>
</dbReference>
<dbReference type="GO" id="GO:0016491">
    <property type="term" value="F:oxidoreductase activity"/>
    <property type="evidence" value="ECO:0007669"/>
    <property type="project" value="UniProtKB-KW"/>
</dbReference>